<keyword evidence="1" id="KW-0812">Transmembrane</keyword>
<sequence>MHRMQSLVNCRHSTVCIKPRRQLMLGTIAVLIASYFAAAIITAVIVDYALFGGLEDDRSAALGILWPIGLPLIFLVVVFRITKSVWRGIKDLFKYGFFY</sequence>
<keyword evidence="1" id="KW-1133">Transmembrane helix</keyword>
<gene>
    <name evidence="2" type="ORF">vB_pae575P-3_30a</name>
</gene>
<proteinExistence type="predicted"/>
<reference evidence="3" key="1">
    <citation type="submission" date="2016-04" db="EMBL/GenBank/DDBJ databases">
        <authorList>
            <person name="Gasior T."/>
        </authorList>
    </citation>
    <scope>NUCLEOTIDE SEQUENCE [LARGE SCALE GENOMIC DNA]</scope>
</reference>
<keyword evidence="3" id="KW-1185">Reference proteome</keyword>
<evidence type="ECO:0000256" key="1">
    <source>
        <dbReference type="SAM" id="Phobius"/>
    </source>
</evidence>
<dbReference type="EMBL" id="KX171209">
    <property type="protein sequence ID" value="ANT44308.1"/>
    <property type="molecule type" value="Genomic_DNA"/>
</dbReference>
<evidence type="ECO:0000313" key="3">
    <source>
        <dbReference type="Proteomes" id="UP000225805"/>
    </source>
</evidence>
<keyword evidence="1" id="KW-0472">Membrane</keyword>
<feature type="transmembrane region" description="Helical" evidence="1">
    <location>
        <begin position="28"/>
        <end position="51"/>
    </location>
</feature>
<dbReference type="Proteomes" id="UP000225805">
    <property type="component" value="Genome"/>
</dbReference>
<organism evidence="2 3">
    <name type="scientific">Pseudomonas phage vB_Pae575P-3</name>
    <dbReference type="NCBI Taxonomy" id="1868829"/>
    <lineage>
        <taxon>Viruses</taxon>
        <taxon>Duplodnaviria</taxon>
        <taxon>Heunggongvirae</taxon>
        <taxon>Uroviricota</taxon>
        <taxon>Caudoviricetes</taxon>
        <taxon>Schitoviridae</taxon>
        <taxon>Migulavirinae</taxon>
        <taxon>Litunavirus</taxon>
        <taxon>Litunavirus Pae575p3</taxon>
    </lineage>
</organism>
<feature type="transmembrane region" description="Helical" evidence="1">
    <location>
        <begin position="63"/>
        <end position="82"/>
    </location>
</feature>
<name>A0A1X9I8E7_9CAUD</name>
<evidence type="ECO:0000313" key="2">
    <source>
        <dbReference type="EMBL" id="ANT44308.1"/>
    </source>
</evidence>
<accession>A0A1X9I8E7</accession>
<protein>
    <submittedName>
        <fullName evidence="2">Uncharacterized protein</fullName>
    </submittedName>
</protein>